<comment type="subcellular location">
    <subcellularLocation>
        <location evidence="1">Nucleus</location>
    </subcellularLocation>
</comment>
<dbReference type="PROSITE" id="PS50888">
    <property type="entry name" value="BHLH"/>
    <property type="match status" value="1"/>
</dbReference>
<dbReference type="Gramene" id="KRH49917">
    <property type="protein sequence ID" value="KRH49917"/>
    <property type="gene ID" value="GLYMA_07G187900"/>
</dbReference>
<dbReference type="InterPro" id="IPR051358">
    <property type="entry name" value="TF_AMS/ICE1/BHLH6-like"/>
</dbReference>
<dbReference type="InterPro" id="IPR036638">
    <property type="entry name" value="HLH_DNA-bd_sf"/>
</dbReference>
<evidence type="ECO:0000313" key="6">
    <source>
        <dbReference type="EMBL" id="KRH49917.1"/>
    </source>
</evidence>
<dbReference type="GO" id="GO:0006355">
    <property type="term" value="P:regulation of DNA-templated transcription"/>
    <property type="evidence" value="ECO:0000318"/>
    <property type="project" value="GO_Central"/>
</dbReference>
<dbReference type="ExpressionAtlas" id="A0A0R0J517">
    <property type="expression patterns" value="baseline"/>
</dbReference>
<dbReference type="GO" id="GO:0043565">
    <property type="term" value="F:sequence-specific DNA binding"/>
    <property type="evidence" value="ECO:0000318"/>
    <property type="project" value="GO_Central"/>
</dbReference>
<reference evidence="7" key="2">
    <citation type="submission" date="2018-02" db="UniProtKB">
        <authorList>
            <consortium name="EnsemblPlants"/>
        </authorList>
    </citation>
    <scope>IDENTIFICATION</scope>
    <source>
        <strain evidence="7">Williams 82</strain>
    </source>
</reference>
<dbReference type="GO" id="GO:0003700">
    <property type="term" value="F:DNA-binding transcription factor activity"/>
    <property type="evidence" value="ECO:0000318"/>
    <property type="project" value="GO_Central"/>
</dbReference>
<dbReference type="EMBL" id="CM000840">
    <property type="protein sequence ID" value="KRH49917.1"/>
    <property type="molecule type" value="Genomic_DNA"/>
</dbReference>
<evidence type="ECO:0000256" key="2">
    <source>
        <dbReference type="ARBA" id="ARBA00023015"/>
    </source>
</evidence>
<evidence type="ECO:0000313" key="8">
    <source>
        <dbReference type="Proteomes" id="UP000008827"/>
    </source>
</evidence>
<dbReference type="EnsemblPlants" id="KRH49917">
    <property type="protein sequence ID" value="KRH49917"/>
    <property type="gene ID" value="GLYMA_07G187900"/>
</dbReference>
<dbReference type="Gene3D" id="4.10.280.10">
    <property type="entry name" value="Helix-loop-helix DNA-binding domain"/>
    <property type="match status" value="1"/>
</dbReference>
<evidence type="ECO:0000256" key="4">
    <source>
        <dbReference type="ARBA" id="ARBA00023242"/>
    </source>
</evidence>
<evidence type="ECO:0000259" key="5">
    <source>
        <dbReference type="PROSITE" id="PS50888"/>
    </source>
</evidence>
<dbReference type="PANTHER" id="PTHR31945">
    <property type="entry name" value="TRANSCRIPTION FACTOR SCREAM2-RELATED"/>
    <property type="match status" value="1"/>
</dbReference>
<reference evidence="6 7" key="1">
    <citation type="journal article" date="2010" name="Nature">
        <title>Genome sequence of the palaeopolyploid soybean.</title>
        <authorList>
            <person name="Schmutz J."/>
            <person name="Cannon S.B."/>
            <person name="Schlueter J."/>
            <person name="Ma J."/>
            <person name="Mitros T."/>
            <person name="Nelson W."/>
            <person name="Hyten D.L."/>
            <person name="Song Q."/>
            <person name="Thelen J.J."/>
            <person name="Cheng J."/>
            <person name="Xu D."/>
            <person name="Hellsten U."/>
            <person name="May G.D."/>
            <person name="Yu Y."/>
            <person name="Sakurai T."/>
            <person name="Umezawa T."/>
            <person name="Bhattacharyya M.K."/>
            <person name="Sandhu D."/>
            <person name="Valliyodan B."/>
            <person name="Lindquist E."/>
            <person name="Peto M."/>
            <person name="Grant D."/>
            <person name="Shu S."/>
            <person name="Goodstein D."/>
            <person name="Barry K."/>
            <person name="Futrell-Griggs M."/>
            <person name="Abernathy B."/>
            <person name="Du J."/>
            <person name="Tian Z."/>
            <person name="Zhu L."/>
            <person name="Gill N."/>
            <person name="Joshi T."/>
            <person name="Libault M."/>
            <person name="Sethuraman A."/>
            <person name="Zhang X.-C."/>
            <person name="Shinozaki K."/>
            <person name="Nguyen H.T."/>
            <person name="Wing R.A."/>
            <person name="Cregan P."/>
            <person name="Specht J."/>
            <person name="Grimwood J."/>
            <person name="Rokhsar D."/>
            <person name="Stacey G."/>
            <person name="Shoemaker R.C."/>
            <person name="Jackson S.A."/>
        </authorList>
    </citation>
    <scope>NUCLEOTIDE SEQUENCE [LARGE SCALE GENOMIC DNA]</scope>
    <source>
        <strain evidence="7">cv. Williams 82</strain>
        <tissue evidence="6">Callus</tissue>
    </source>
</reference>
<accession>A0A0R0J517</accession>
<dbReference type="Pfam" id="PF00010">
    <property type="entry name" value="HLH"/>
    <property type="match status" value="1"/>
</dbReference>
<name>A0A0R0J517_SOYBN</name>
<evidence type="ECO:0000313" key="7">
    <source>
        <dbReference type="EnsemblPlants" id="KRH49917"/>
    </source>
</evidence>
<keyword evidence="8" id="KW-1185">Reference proteome</keyword>
<protein>
    <recommendedName>
        <fullName evidence="5">BHLH domain-containing protein</fullName>
    </recommendedName>
</protein>
<dbReference type="GO" id="GO:0046983">
    <property type="term" value="F:protein dimerization activity"/>
    <property type="evidence" value="ECO:0007669"/>
    <property type="project" value="InterPro"/>
</dbReference>
<dbReference type="SMR" id="A0A0R0J517"/>
<dbReference type="FunCoup" id="A0A0R0J517">
    <property type="interactions" value="240"/>
</dbReference>
<dbReference type="OrthoDB" id="690068at2759"/>
<evidence type="ECO:0000256" key="1">
    <source>
        <dbReference type="ARBA" id="ARBA00004123"/>
    </source>
</evidence>
<keyword evidence="4" id="KW-0539">Nucleus</keyword>
<keyword evidence="3" id="KW-0804">Transcription</keyword>
<organism evidence="6">
    <name type="scientific">Glycine max</name>
    <name type="common">Soybean</name>
    <name type="synonym">Glycine hispida</name>
    <dbReference type="NCBI Taxonomy" id="3847"/>
    <lineage>
        <taxon>Eukaryota</taxon>
        <taxon>Viridiplantae</taxon>
        <taxon>Streptophyta</taxon>
        <taxon>Embryophyta</taxon>
        <taxon>Tracheophyta</taxon>
        <taxon>Spermatophyta</taxon>
        <taxon>Magnoliopsida</taxon>
        <taxon>eudicotyledons</taxon>
        <taxon>Gunneridae</taxon>
        <taxon>Pentapetalae</taxon>
        <taxon>rosids</taxon>
        <taxon>fabids</taxon>
        <taxon>Fabales</taxon>
        <taxon>Fabaceae</taxon>
        <taxon>Papilionoideae</taxon>
        <taxon>50 kb inversion clade</taxon>
        <taxon>NPAAA clade</taxon>
        <taxon>indigoferoid/millettioid clade</taxon>
        <taxon>Phaseoleae</taxon>
        <taxon>Glycine</taxon>
        <taxon>Glycine subgen. Soja</taxon>
    </lineage>
</organism>
<dbReference type="SUPFAM" id="SSF47459">
    <property type="entry name" value="HLH, helix-loop-helix DNA-binding domain"/>
    <property type="match status" value="1"/>
</dbReference>
<proteinExistence type="predicted"/>
<evidence type="ECO:0000256" key="3">
    <source>
        <dbReference type="ARBA" id="ARBA00023163"/>
    </source>
</evidence>
<reference evidence="6" key="3">
    <citation type="submission" date="2018-07" db="EMBL/GenBank/DDBJ databases">
        <title>WGS assembly of Glycine max.</title>
        <authorList>
            <person name="Schmutz J."/>
            <person name="Cannon S."/>
            <person name="Schlueter J."/>
            <person name="Ma J."/>
            <person name="Mitros T."/>
            <person name="Nelson W."/>
            <person name="Hyten D."/>
            <person name="Song Q."/>
            <person name="Thelen J."/>
            <person name="Cheng J."/>
            <person name="Xu D."/>
            <person name="Hellsten U."/>
            <person name="May G."/>
            <person name="Yu Y."/>
            <person name="Sakurai T."/>
            <person name="Umezawa T."/>
            <person name="Bhattacharyya M."/>
            <person name="Sandhu D."/>
            <person name="Valliyodan B."/>
            <person name="Lindquist E."/>
            <person name="Peto M."/>
            <person name="Grant D."/>
            <person name="Shu S."/>
            <person name="Goodstein D."/>
            <person name="Barry K."/>
            <person name="Futrell-Griggs M."/>
            <person name="Abernathy B."/>
            <person name="Du J."/>
            <person name="Tian Z."/>
            <person name="Zhu L."/>
            <person name="Gill N."/>
            <person name="Joshi T."/>
            <person name="Libault M."/>
            <person name="Sethuraman A."/>
            <person name="Zhang X."/>
            <person name="Shinozaki K."/>
            <person name="Nguyen H."/>
            <person name="Wing R."/>
            <person name="Cregan P."/>
            <person name="Specht J."/>
            <person name="Grimwood J."/>
            <person name="Rokhsar D."/>
            <person name="Stacey G."/>
            <person name="Shoemaker R."/>
            <person name="Jackson S."/>
        </authorList>
    </citation>
    <scope>NUCLEOTIDE SEQUENCE</scope>
    <source>
        <tissue evidence="6">Callus</tissue>
    </source>
</reference>
<dbReference type="PANTHER" id="PTHR31945:SF20">
    <property type="entry name" value="TRANSCRIPTION FACTOR DYT1"/>
    <property type="match status" value="1"/>
</dbReference>
<keyword evidence="2" id="KW-0805">Transcription regulation</keyword>
<sequence length="200" mass="23334">MSLDEFSFNAENGSNRERMRRKNYDYDTQVFKSKNLEVERRRREKLSTRILLLRSLVPIITMQQPLELHLMNKATIVEDAITYIETQQNIVQSLSYELHEMEATSEEIKPKKEEIDAAEEMNKLGIVQATKIDGNKLWVKMIIEKKRGRFKKLMEAMDNIGIELIDTNVTTLKKAYLVTTFMQVTLGKIGIFVMDIVWGN</sequence>
<dbReference type="STRING" id="3847.A0A0R0J517"/>
<dbReference type="Proteomes" id="UP000008827">
    <property type="component" value="Chromosome 7"/>
</dbReference>
<dbReference type="OMA" id="MGHRSHN"/>
<dbReference type="GO" id="GO:0005634">
    <property type="term" value="C:nucleus"/>
    <property type="evidence" value="ECO:0000318"/>
    <property type="project" value="GO_Central"/>
</dbReference>
<feature type="domain" description="BHLH" evidence="5">
    <location>
        <begin position="30"/>
        <end position="87"/>
    </location>
</feature>
<gene>
    <name evidence="6" type="ORF">GLYMA_07G187900</name>
</gene>
<dbReference type="InterPro" id="IPR011598">
    <property type="entry name" value="bHLH_dom"/>
</dbReference>
<dbReference type="SMART" id="SM00353">
    <property type="entry name" value="HLH"/>
    <property type="match status" value="1"/>
</dbReference>
<dbReference type="AlphaFoldDB" id="A0A0R0J517"/>
<dbReference type="InParanoid" id="A0A0R0J517"/>